<sequence>MALSKASEWHALAKYDFAQHVLRNSGTYFPSLSEMKENEKVPDTLSGVKKRINQLENQHTSDLENLFKYQGQLYMDDALHRYEQYDEVFPAGGTQQPADAFTEARERVMEDSRRDLSREFEDHVEELRMAHLHATQPLLKRRKELEAREEAERKRRDAQFPKSVDEYHTIRNKDIQVRVARYLSADKGQQEKIMSEFGWAWRQVQPLLDTYNSNAEFKNEVHKILKDVEARDPRRRPNSMQLG</sequence>
<dbReference type="AlphaFoldDB" id="A0A4Y9ZD02"/>
<accession>A0A4Y9ZD02</accession>
<name>A0A4Y9ZD02_9AGAM</name>
<dbReference type="Proteomes" id="UP000298327">
    <property type="component" value="Unassembled WGS sequence"/>
</dbReference>
<comment type="caution">
    <text evidence="1">The sequence shown here is derived from an EMBL/GenBank/DDBJ whole genome shotgun (WGS) entry which is preliminary data.</text>
</comment>
<gene>
    <name evidence="1" type="ORF">EVG20_g1720</name>
</gene>
<organism evidence="1 2">
    <name type="scientific">Dentipellis fragilis</name>
    <dbReference type="NCBI Taxonomy" id="205917"/>
    <lineage>
        <taxon>Eukaryota</taxon>
        <taxon>Fungi</taxon>
        <taxon>Dikarya</taxon>
        <taxon>Basidiomycota</taxon>
        <taxon>Agaricomycotina</taxon>
        <taxon>Agaricomycetes</taxon>
        <taxon>Russulales</taxon>
        <taxon>Hericiaceae</taxon>
        <taxon>Dentipellis</taxon>
    </lineage>
</organism>
<proteinExistence type="predicted"/>
<evidence type="ECO:0000313" key="1">
    <source>
        <dbReference type="EMBL" id="TFY71289.1"/>
    </source>
</evidence>
<reference evidence="1 2" key="1">
    <citation type="submission" date="2019-02" db="EMBL/GenBank/DDBJ databases">
        <title>Genome sequencing of the rare red list fungi Dentipellis fragilis.</title>
        <authorList>
            <person name="Buettner E."/>
            <person name="Kellner H."/>
        </authorList>
    </citation>
    <scope>NUCLEOTIDE SEQUENCE [LARGE SCALE GENOMIC DNA]</scope>
    <source>
        <strain evidence="1 2">DSM 105465</strain>
    </source>
</reference>
<dbReference type="EMBL" id="SEOQ01000058">
    <property type="protein sequence ID" value="TFY71289.1"/>
    <property type="molecule type" value="Genomic_DNA"/>
</dbReference>
<dbReference type="OrthoDB" id="3058840at2759"/>
<keyword evidence="2" id="KW-1185">Reference proteome</keyword>
<protein>
    <submittedName>
        <fullName evidence="1">Uncharacterized protein</fullName>
    </submittedName>
</protein>
<evidence type="ECO:0000313" key="2">
    <source>
        <dbReference type="Proteomes" id="UP000298327"/>
    </source>
</evidence>